<protein>
    <recommendedName>
        <fullName evidence="2">Type IV / VI secretion system DotU domain-containing protein</fullName>
    </recommendedName>
</protein>
<feature type="transmembrane region" description="Helical" evidence="1">
    <location>
        <begin position="213"/>
        <end position="235"/>
    </location>
</feature>
<keyword evidence="1" id="KW-1133">Transmembrane helix</keyword>
<evidence type="ECO:0000313" key="4">
    <source>
        <dbReference type="Proteomes" id="UP000604737"/>
    </source>
</evidence>
<evidence type="ECO:0000256" key="1">
    <source>
        <dbReference type="SAM" id="Phobius"/>
    </source>
</evidence>
<feature type="domain" description="Type IV / VI secretion system DotU" evidence="2">
    <location>
        <begin position="68"/>
        <end position="225"/>
    </location>
</feature>
<dbReference type="PANTHER" id="PTHR38033:SF1">
    <property type="entry name" value="DOTU FAMILY TYPE IV_VI SECRETION SYSTEM PROTEIN"/>
    <property type="match status" value="1"/>
</dbReference>
<dbReference type="InterPro" id="IPR038522">
    <property type="entry name" value="T4/T6SS_DotU_sf"/>
</dbReference>
<keyword evidence="4" id="KW-1185">Reference proteome</keyword>
<sequence length="253" mass="27801">MMRDAVRLPPALLRDAPLSPVFESSWSEWLEQWQEIRMRAQPGELLAAEAVEIASALTRRLARVALSRTGNAGQRQVDIMQFAFVALIDESLLFDDWPGQAAWQSAPLELRLFGSRTAGEQVPAEIGQLLQERDPATRDLANVLLQVLLLGFYGRLRSGEGRAVHESWRRSLFEFAWGRPPDELAMAADLERPAAVTPLRIAARRMLPDGARLGLICAGLFATMLLVGHLFWMSISAGVEAGLPAAPAAEGQP</sequence>
<dbReference type="EMBL" id="BMYO01000001">
    <property type="protein sequence ID" value="GHD56222.1"/>
    <property type="molecule type" value="Genomic_DNA"/>
</dbReference>
<accession>A0ABQ3GXX6</accession>
<evidence type="ECO:0000313" key="3">
    <source>
        <dbReference type="EMBL" id="GHD56222.1"/>
    </source>
</evidence>
<gene>
    <name evidence="3" type="ORF">GCM10007350_02870</name>
</gene>
<keyword evidence="1" id="KW-0472">Membrane</keyword>
<keyword evidence="1" id="KW-0812">Transmembrane</keyword>
<evidence type="ECO:0000259" key="2">
    <source>
        <dbReference type="Pfam" id="PF09850"/>
    </source>
</evidence>
<comment type="caution">
    <text evidence="3">The sequence shown here is derived from an EMBL/GenBank/DDBJ whole genome shotgun (WGS) entry which is preliminary data.</text>
</comment>
<proteinExistence type="predicted"/>
<dbReference type="Pfam" id="PF09850">
    <property type="entry name" value="DotU"/>
    <property type="match status" value="1"/>
</dbReference>
<organism evidence="3 4">
    <name type="scientific">Jeongeupia chitinilytica</name>
    <dbReference type="NCBI Taxonomy" id="1041641"/>
    <lineage>
        <taxon>Bacteria</taxon>
        <taxon>Pseudomonadati</taxon>
        <taxon>Pseudomonadota</taxon>
        <taxon>Betaproteobacteria</taxon>
        <taxon>Neisseriales</taxon>
        <taxon>Chitinibacteraceae</taxon>
        <taxon>Jeongeupia</taxon>
    </lineage>
</organism>
<dbReference type="PANTHER" id="PTHR38033">
    <property type="entry name" value="MEMBRANE PROTEIN-RELATED"/>
    <property type="match status" value="1"/>
</dbReference>
<dbReference type="InterPro" id="IPR017732">
    <property type="entry name" value="T4/T6SS_DotU"/>
</dbReference>
<dbReference type="Proteomes" id="UP000604737">
    <property type="component" value="Unassembled WGS sequence"/>
</dbReference>
<dbReference type="NCBIfam" id="TIGR03349">
    <property type="entry name" value="IV_VI_DotU"/>
    <property type="match status" value="1"/>
</dbReference>
<dbReference type="Gene3D" id="1.25.40.590">
    <property type="entry name" value="Type IV / VI secretion system, DotU"/>
    <property type="match status" value="1"/>
</dbReference>
<name>A0ABQ3GXX6_9NEIS</name>
<reference evidence="4" key="1">
    <citation type="journal article" date="2019" name="Int. J. Syst. Evol. Microbiol.">
        <title>The Global Catalogue of Microorganisms (GCM) 10K type strain sequencing project: providing services to taxonomists for standard genome sequencing and annotation.</title>
        <authorList>
            <consortium name="The Broad Institute Genomics Platform"/>
            <consortium name="The Broad Institute Genome Sequencing Center for Infectious Disease"/>
            <person name="Wu L."/>
            <person name="Ma J."/>
        </authorList>
    </citation>
    <scope>NUCLEOTIDE SEQUENCE [LARGE SCALE GENOMIC DNA]</scope>
    <source>
        <strain evidence="4">KCTC 23701</strain>
    </source>
</reference>